<comment type="caution">
    <text evidence="6">The sequence shown here is derived from an EMBL/GenBank/DDBJ whole genome shotgun (WGS) entry which is preliminary data.</text>
</comment>
<accession>A0AAW0E293</accession>
<evidence type="ECO:0000313" key="6">
    <source>
        <dbReference type="EMBL" id="KAK7058182.1"/>
    </source>
</evidence>
<dbReference type="EMBL" id="JAWWNJ010000004">
    <property type="protein sequence ID" value="KAK7058182.1"/>
    <property type="molecule type" value="Genomic_DNA"/>
</dbReference>
<evidence type="ECO:0000259" key="5">
    <source>
        <dbReference type="PROSITE" id="PS50865"/>
    </source>
</evidence>
<evidence type="ECO:0000313" key="7">
    <source>
        <dbReference type="Proteomes" id="UP001362999"/>
    </source>
</evidence>
<dbReference type="Pfam" id="PF01753">
    <property type="entry name" value="zf-MYND"/>
    <property type="match status" value="1"/>
</dbReference>
<keyword evidence="1" id="KW-0479">Metal-binding</keyword>
<evidence type="ECO:0000256" key="3">
    <source>
        <dbReference type="ARBA" id="ARBA00022833"/>
    </source>
</evidence>
<dbReference type="Proteomes" id="UP001362999">
    <property type="component" value="Unassembled WGS sequence"/>
</dbReference>
<sequence>MHPVMNTKNLDRLPLPRRRVAMTALKAGRSLQELQQVVAAMKSSPSAQKELYLPVFHACLDPANIPTKNEWELLRPESDISTRIAWYGDAFDYYLEYFLGKLRGGTVYYYVACAVGSVLEEVQELVQTVEFEEQEIYDHWFDFLWTAKDRVKLVHRMKGRAVLKACDNLDCGKIQDGSGCRRCSRCHSAYYCNSDCQRTDWTHGGHRASCGAEPGWLLGQSFITGFFVQSKFISTTGDSPSCPLNYRERVFLRFVLQSDYQSSRTTVCTAQVTHLSTSDSDKPFFILFNYRYCTPTPHSLELATDSKSGYTKNLQGPEWTNILARVRKSHGRMQLHVVNVVDGENDRLWVVSLRSSSAYIHKGVRELVSRIPDSEKYGARDVMKDIKEMLRGASDVVEIH</sequence>
<evidence type="ECO:0000256" key="4">
    <source>
        <dbReference type="PROSITE-ProRule" id="PRU00134"/>
    </source>
</evidence>
<dbReference type="InterPro" id="IPR002893">
    <property type="entry name" value="Znf_MYND"/>
</dbReference>
<protein>
    <recommendedName>
        <fullName evidence="5">MYND-type domain-containing protein</fullName>
    </recommendedName>
</protein>
<dbReference type="GO" id="GO:0008270">
    <property type="term" value="F:zinc ion binding"/>
    <property type="evidence" value="ECO:0007669"/>
    <property type="project" value="UniProtKB-KW"/>
</dbReference>
<evidence type="ECO:0000256" key="2">
    <source>
        <dbReference type="ARBA" id="ARBA00022771"/>
    </source>
</evidence>
<reference evidence="6 7" key="1">
    <citation type="journal article" date="2024" name="J Genomics">
        <title>Draft genome sequencing and assembly of Favolaschia claudopus CIRM-BRFM 2984 isolated from oak limbs.</title>
        <authorList>
            <person name="Navarro D."/>
            <person name="Drula E."/>
            <person name="Chaduli D."/>
            <person name="Cazenave R."/>
            <person name="Ahrendt S."/>
            <person name="Wang J."/>
            <person name="Lipzen A."/>
            <person name="Daum C."/>
            <person name="Barry K."/>
            <person name="Grigoriev I.V."/>
            <person name="Favel A."/>
            <person name="Rosso M.N."/>
            <person name="Martin F."/>
        </authorList>
    </citation>
    <scope>NUCLEOTIDE SEQUENCE [LARGE SCALE GENOMIC DNA]</scope>
    <source>
        <strain evidence="6 7">CIRM-BRFM 2984</strain>
    </source>
</reference>
<dbReference type="PROSITE" id="PS50865">
    <property type="entry name" value="ZF_MYND_2"/>
    <property type="match status" value="1"/>
</dbReference>
<gene>
    <name evidence="6" type="ORF">R3P38DRAFT_3253162</name>
</gene>
<dbReference type="AlphaFoldDB" id="A0AAW0E293"/>
<evidence type="ECO:0000256" key="1">
    <source>
        <dbReference type="ARBA" id="ARBA00022723"/>
    </source>
</evidence>
<feature type="domain" description="MYND-type" evidence="5">
    <location>
        <begin position="168"/>
        <end position="210"/>
    </location>
</feature>
<dbReference type="Gene3D" id="6.10.140.2220">
    <property type="match status" value="1"/>
</dbReference>
<name>A0AAW0E293_9AGAR</name>
<keyword evidence="2 4" id="KW-0863">Zinc-finger</keyword>
<organism evidence="6 7">
    <name type="scientific">Favolaschia claudopus</name>
    <dbReference type="NCBI Taxonomy" id="2862362"/>
    <lineage>
        <taxon>Eukaryota</taxon>
        <taxon>Fungi</taxon>
        <taxon>Dikarya</taxon>
        <taxon>Basidiomycota</taxon>
        <taxon>Agaricomycotina</taxon>
        <taxon>Agaricomycetes</taxon>
        <taxon>Agaricomycetidae</taxon>
        <taxon>Agaricales</taxon>
        <taxon>Marasmiineae</taxon>
        <taxon>Mycenaceae</taxon>
        <taxon>Favolaschia</taxon>
    </lineage>
</organism>
<keyword evidence="3" id="KW-0862">Zinc</keyword>
<keyword evidence="7" id="KW-1185">Reference proteome</keyword>
<dbReference type="SUPFAM" id="SSF144232">
    <property type="entry name" value="HIT/MYND zinc finger-like"/>
    <property type="match status" value="1"/>
</dbReference>
<proteinExistence type="predicted"/>